<keyword evidence="2 7" id="KW-0808">Transferase</keyword>
<comment type="catalytic activity">
    <reaction evidence="7">
        <text>L-cysteinyl-[protein] + hexadecanoyl-CoA = S-hexadecanoyl-L-cysteinyl-[protein] + CoA</text>
        <dbReference type="Rhea" id="RHEA:36683"/>
        <dbReference type="Rhea" id="RHEA-COMP:10131"/>
        <dbReference type="Rhea" id="RHEA-COMP:11032"/>
        <dbReference type="ChEBI" id="CHEBI:29950"/>
        <dbReference type="ChEBI" id="CHEBI:57287"/>
        <dbReference type="ChEBI" id="CHEBI:57379"/>
        <dbReference type="ChEBI" id="CHEBI:74151"/>
        <dbReference type="EC" id="2.3.1.225"/>
    </reaction>
</comment>
<proteinExistence type="inferred from homology"/>
<feature type="transmembrane region" description="Helical" evidence="7">
    <location>
        <begin position="187"/>
        <end position="206"/>
    </location>
</feature>
<dbReference type="GO" id="GO:0019706">
    <property type="term" value="F:protein-cysteine S-palmitoyltransferase activity"/>
    <property type="evidence" value="ECO:0007669"/>
    <property type="project" value="UniProtKB-EC"/>
</dbReference>
<feature type="transmembrane region" description="Helical" evidence="7">
    <location>
        <begin position="139"/>
        <end position="166"/>
    </location>
</feature>
<evidence type="ECO:0000256" key="4">
    <source>
        <dbReference type="ARBA" id="ARBA00022989"/>
    </source>
</evidence>
<gene>
    <name evidence="9" type="ORF">PSON_ATCC_30995.1.T0190123</name>
</gene>
<keyword evidence="6 7" id="KW-0012">Acyltransferase</keyword>
<sequence>MEDENNIEKTKSIKSKYMGRTLLLLTHILIVWGLYTTSFYENSQLSILNNLRVVAFFFWILLLTCQIRTSFSDPGEVLQKNVPIKLQLVHDMYNKKCKKCNQWKPPRAHHCKRCNKCIFKMDHHCEWENNCIGALNQKYFVLFLIYMLLHILTLLSIHSIGISEYFMNSKRKIIPILMTITIKKCQILGILLLCFFFIIFVSQLLWDQITAINDNQTVIESRQGKFGRQQSFVNNFKQVFGDQEWYYWLLPTKPKMKLNYAELVYGEELIKQGTQYLEDIIYDETNPASIHFKEFMLDNYSKQKQ</sequence>
<name>A0A8S1LP12_9CILI</name>
<keyword evidence="4 7" id="KW-1133">Transmembrane helix</keyword>
<protein>
    <recommendedName>
        <fullName evidence="7">Palmitoyltransferase</fullName>
        <ecNumber evidence="7">2.3.1.225</ecNumber>
    </recommendedName>
</protein>
<evidence type="ECO:0000256" key="7">
    <source>
        <dbReference type="RuleBase" id="RU079119"/>
    </source>
</evidence>
<dbReference type="PANTHER" id="PTHR12246">
    <property type="entry name" value="PALMITOYLTRANSFERASE ZDHHC16"/>
    <property type="match status" value="1"/>
</dbReference>
<keyword evidence="5 7" id="KW-0472">Membrane</keyword>
<feature type="transmembrane region" description="Helical" evidence="7">
    <location>
        <begin position="17"/>
        <end position="35"/>
    </location>
</feature>
<evidence type="ECO:0000313" key="10">
    <source>
        <dbReference type="Proteomes" id="UP000692954"/>
    </source>
</evidence>
<evidence type="ECO:0000256" key="1">
    <source>
        <dbReference type="ARBA" id="ARBA00004141"/>
    </source>
</evidence>
<comment type="similarity">
    <text evidence="7">Belongs to the DHHC palmitoyltransferase family.</text>
</comment>
<reference evidence="9" key="1">
    <citation type="submission" date="2021-01" db="EMBL/GenBank/DDBJ databases">
        <authorList>
            <consortium name="Genoscope - CEA"/>
            <person name="William W."/>
        </authorList>
    </citation>
    <scope>NUCLEOTIDE SEQUENCE</scope>
</reference>
<dbReference type="EMBL" id="CAJJDN010000019">
    <property type="protein sequence ID" value="CAD8064454.1"/>
    <property type="molecule type" value="Genomic_DNA"/>
</dbReference>
<comment type="caution">
    <text evidence="9">The sequence shown here is derived from an EMBL/GenBank/DDBJ whole genome shotgun (WGS) entry which is preliminary data.</text>
</comment>
<dbReference type="InterPro" id="IPR039859">
    <property type="entry name" value="PFA4/ZDH16/20/ERF2-like"/>
</dbReference>
<dbReference type="OrthoDB" id="331948at2759"/>
<dbReference type="GO" id="GO:0016020">
    <property type="term" value="C:membrane"/>
    <property type="evidence" value="ECO:0007669"/>
    <property type="project" value="UniProtKB-SubCell"/>
</dbReference>
<keyword evidence="3 7" id="KW-0812">Transmembrane</keyword>
<dbReference type="AlphaFoldDB" id="A0A8S1LP12"/>
<evidence type="ECO:0000256" key="6">
    <source>
        <dbReference type="ARBA" id="ARBA00023315"/>
    </source>
</evidence>
<dbReference type="Pfam" id="PF01529">
    <property type="entry name" value="DHHC"/>
    <property type="match status" value="1"/>
</dbReference>
<organism evidence="9 10">
    <name type="scientific">Paramecium sonneborni</name>
    <dbReference type="NCBI Taxonomy" id="65129"/>
    <lineage>
        <taxon>Eukaryota</taxon>
        <taxon>Sar</taxon>
        <taxon>Alveolata</taxon>
        <taxon>Ciliophora</taxon>
        <taxon>Intramacronucleata</taxon>
        <taxon>Oligohymenophorea</taxon>
        <taxon>Peniculida</taxon>
        <taxon>Parameciidae</taxon>
        <taxon>Paramecium</taxon>
    </lineage>
</organism>
<feature type="domain" description="Palmitoyltransferase DHHC" evidence="8">
    <location>
        <begin position="92"/>
        <end position="222"/>
    </location>
</feature>
<comment type="domain">
    <text evidence="7">The DHHC domain is required for palmitoyltransferase activity.</text>
</comment>
<dbReference type="PROSITE" id="PS50216">
    <property type="entry name" value="DHHC"/>
    <property type="match status" value="1"/>
</dbReference>
<comment type="subcellular location">
    <subcellularLocation>
        <location evidence="1">Membrane</location>
        <topology evidence="1">Multi-pass membrane protein</topology>
    </subcellularLocation>
</comment>
<keyword evidence="10" id="KW-1185">Reference proteome</keyword>
<evidence type="ECO:0000256" key="2">
    <source>
        <dbReference type="ARBA" id="ARBA00022679"/>
    </source>
</evidence>
<accession>A0A8S1LP12</accession>
<dbReference type="EC" id="2.3.1.225" evidence="7"/>
<evidence type="ECO:0000313" key="9">
    <source>
        <dbReference type="EMBL" id="CAD8064454.1"/>
    </source>
</evidence>
<dbReference type="InterPro" id="IPR001594">
    <property type="entry name" value="Palmitoyltrfase_DHHC"/>
</dbReference>
<feature type="transmembrane region" description="Helical" evidence="7">
    <location>
        <begin position="47"/>
        <end position="69"/>
    </location>
</feature>
<evidence type="ECO:0000256" key="3">
    <source>
        <dbReference type="ARBA" id="ARBA00022692"/>
    </source>
</evidence>
<evidence type="ECO:0000259" key="8">
    <source>
        <dbReference type="Pfam" id="PF01529"/>
    </source>
</evidence>
<dbReference type="Proteomes" id="UP000692954">
    <property type="component" value="Unassembled WGS sequence"/>
</dbReference>
<evidence type="ECO:0000256" key="5">
    <source>
        <dbReference type="ARBA" id="ARBA00023136"/>
    </source>
</evidence>